<dbReference type="OMA" id="EFDICAV"/>
<dbReference type="PaxDb" id="4113-PGSC0003DMT400092116"/>
<keyword evidence="3" id="KW-1185">Reference proteome</keyword>
<dbReference type="Gramene" id="PGSC0003DMT400092116">
    <property type="protein sequence ID" value="PGSC0003DMT400092116"/>
    <property type="gene ID" value="PGSC0003DMG400041687"/>
</dbReference>
<dbReference type="AlphaFoldDB" id="M1DP45"/>
<reference evidence="2" key="2">
    <citation type="submission" date="2015-06" db="UniProtKB">
        <authorList>
            <consortium name="EnsemblPlants"/>
        </authorList>
    </citation>
    <scope>IDENTIFICATION</scope>
    <source>
        <strain evidence="2">DM1-3 516 R44</strain>
    </source>
</reference>
<dbReference type="Proteomes" id="UP000011115">
    <property type="component" value="Unassembled WGS sequence"/>
</dbReference>
<feature type="coiled-coil region" evidence="1">
    <location>
        <begin position="155"/>
        <end position="189"/>
    </location>
</feature>
<evidence type="ECO:0000256" key="1">
    <source>
        <dbReference type="SAM" id="Coils"/>
    </source>
</evidence>
<organism evidence="2 3">
    <name type="scientific">Solanum tuberosum</name>
    <name type="common">Potato</name>
    <dbReference type="NCBI Taxonomy" id="4113"/>
    <lineage>
        <taxon>Eukaryota</taxon>
        <taxon>Viridiplantae</taxon>
        <taxon>Streptophyta</taxon>
        <taxon>Embryophyta</taxon>
        <taxon>Tracheophyta</taxon>
        <taxon>Spermatophyta</taxon>
        <taxon>Magnoliopsida</taxon>
        <taxon>eudicotyledons</taxon>
        <taxon>Gunneridae</taxon>
        <taxon>Pentapetalae</taxon>
        <taxon>asterids</taxon>
        <taxon>lamiids</taxon>
        <taxon>Solanales</taxon>
        <taxon>Solanaceae</taxon>
        <taxon>Solanoideae</taxon>
        <taxon>Solaneae</taxon>
        <taxon>Solanum</taxon>
    </lineage>
</organism>
<sequence length="197" mass="22312">MVHYKDLKSSSSNSRYLVISDHKNSEVDTKLFVEKPLGGKYASLWLSLGELAGLDDWTLEYNSRSPKIWWPSQDESSSTRGDRCWKRVRPPPEMPKDNDLHAAEVSDNNVCFSRTLIAIKEPSNVNVLKAKHQDSTEFVEGPDSRKSFSMPLAGQEEAKKNVKELKALRDAAKKEVEDVDSKVLEAEHEFDICAVFL</sequence>
<protein>
    <submittedName>
        <fullName evidence="2">Uncharacterized protein</fullName>
    </submittedName>
</protein>
<name>M1DP45_SOLTU</name>
<proteinExistence type="predicted"/>
<keyword evidence="1" id="KW-0175">Coiled coil</keyword>
<reference evidence="3" key="1">
    <citation type="journal article" date="2011" name="Nature">
        <title>Genome sequence and analysis of the tuber crop potato.</title>
        <authorList>
            <consortium name="The Potato Genome Sequencing Consortium"/>
        </authorList>
    </citation>
    <scope>NUCLEOTIDE SEQUENCE [LARGE SCALE GENOMIC DNA]</scope>
    <source>
        <strain evidence="3">cv. DM1-3 516 R44</strain>
    </source>
</reference>
<evidence type="ECO:0000313" key="3">
    <source>
        <dbReference type="Proteomes" id="UP000011115"/>
    </source>
</evidence>
<dbReference type="InParanoid" id="M1DP45"/>
<accession>M1DP45</accession>
<evidence type="ECO:0000313" key="2">
    <source>
        <dbReference type="EnsemblPlants" id="PGSC0003DMT400092116"/>
    </source>
</evidence>
<dbReference type="EnsemblPlants" id="PGSC0003DMT400092116">
    <property type="protein sequence ID" value="PGSC0003DMT400092116"/>
    <property type="gene ID" value="PGSC0003DMG400041687"/>
</dbReference>
<dbReference type="HOGENOM" id="CLU_1386326_0_0_1"/>